<gene>
    <name evidence="1" type="ORF">HAX54_000444</name>
</gene>
<evidence type="ECO:0000313" key="1">
    <source>
        <dbReference type="EMBL" id="MCE3214963.1"/>
    </source>
</evidence>
<sequence length="109" mass="12109">MHFGFQAELSRPGGNTRLPYMMIVTRIIKAMGVDSLGKAEAQIKHASHEGPAMSESIRSQVTYTSAANLREVCPPDMTSLQAQIYLIQKEGVKSFNLVLKQVEYDVPRV</sequence>
<keyword evidence="2" id="KW-1185">Reference proteome</keyword>
<protein>
    <submittedName>
        <fullName evidence="1">Uncharacterized protein</fullName>
    </submittedName>
</protein>
<name>A0ABS8WS03_DATST</name>
<accession>A0ABS8WS03</accession>
<proteinExistence type="predicted"/>
<reference evidence="1 2" key="1">
    <citation type="journal article" date="2021" name="BMC Genomics">
        <title>Datura genome reveals duplications of psychoactive alkaloid biosynthetic genes and high mutation rate following tissue culture.</title>
        <authorList>
            <person name="Rajewski A."/>
            <person name="Carter-House D."/>
            <person name="Stajich J."/>
            <person name="Litt A."/>
        </authorList>
    </citation>
    <scope>NUCLEOTIDE SEQUENCE [LARGE SCALE GENOMIC DNA]</scope>
    <source>
        <strain evidence="1">AR-01</strain>
    </source>
</reference>
<evidence type="ECO:0000313" key="2">
    <source>
        <dbReference type="Proteomes" id="UP000823775"/>
    </source>
</evidence>
<organism evidence="1 2">
    <name type="scientific">Datura stramonium</name>
    <name type="common">Jimsonweed</name>
    <name type="synonym">Common thornapple</name>
    <dbReference type="NCBI Taxonomy" id="4076"/>
    <lineage>
        <taxon>Eukaryota</taxon>
        <taxon>Viridiplantae</taxon>
        <taxon>Streptophyta</taxon>
        <taxon>Embryophyta</taxon>
        <taxon>Tracheophyta</taxon>
        <taxon>Spermatophyta</taxon>
        <taxon>Magnoliopsida</taxon>
        <taxon>eudicotyledons</taxon>
        <taxon>Gunneridae</taxon>
        <taxon>Pentapetalae</taxon>
        <taxon>asterids</taxon>
        <taxon>lamiids</taxon>
        <taxon>Solanales</taxon>
        <taxon>Solanaceae</taxon>
        <taxon>Solanoideae</taxon>
        <taxon>Datureae</taxon>
        <taxon>Datura</taxon>
    </lineage>
</organism>
<comment type="caution">
    <text evidence="1">The sequence shown here is derived from an EMBL/GenBank/DDBJ whole genome shotgun (WGS) entry which is preliminary data.</text>
</comment>
<dbReference type="EMBL" id="JACEIK010010113">
    <property type="protein sequence ID" value="MCE3214963.1"/>
    <property type="molecule type" value="Genomic_DNA"/>
</dbReference>
<dbReference type="Proteomes" id="UP000823775">
    <property type="component" value="Unassembled WGS sequence"/>
</dbReference>